<evidence type="ECO:0000313" key="5">
    <source>
        <dbReference type="Proteomes" id="UP000469559"/>
    </source>
</evidence>
<keyword evidence="1" id="KW-0378">Hydrolase</keyword>
<dbReference type="OrthoDB" id="2586582at2759"/>
<protein>
    <submittedName>
        <fullName evidence="4">Acetylxylan esterase 2</fullName>
    </submittedName>
</protein>
<dbReference type="Proteomes" id="UP000469559">
    <property type="component" value="Unassembled WGS sequence"/>
</dbReference>
<dbReference type="AlphaFoldDB" id="A0A8T9BE43"/>
<comment type="caution">
    <text evidence="4">The sequence shown here is derived from an EMBL/GenBank/DDBJ whole genome shotgun (WGS) entry which is preliminary data.</text>
</comment>
<organism evidence="4 5">
    <name type="scientific">Lachnellula arida</name>
    <dbReference type="NCBI Taxonomy" id="1316785"/>
    <lineage>
        <taxon>Eukaryota</taxon>
        <taxon>Fungi</taxon>
        <taxon>Dikarya</taxon>
        <taxon>Ascomycota</taxon>
        <taxon>Pezizomycotina</taxon>
        <taxon>Leotiomycetes</taxon>
        <taxon>Helotiales</taxon>
        <taxon>Lachnaceae</taxon>
        <taxon>Lachnellula</taxon>
    </lineage>
</organism>
<dbReference type="InterPro" id="IPR000675">
    <property type="entry name" value="Cutinase/axe"/>
</dbReference>
<proteinExistence type="predicted"/>
<dbReference type="Gene3D" id="3.40.50.1820">
    <property type="entry name" value="alpha/beta hydrolase"/>
    <property type="match status" value="1"/>
</dbReference>
<dbReference type="PANTHER" id="PTHR33630">
    <property type="entry name" value="CUTINASE RV1984C-RELATED-RELATED"/>
    <property type="match status" value="1"/>
</dbReference>
<name>A0A8T9BE43_9HELO</name>
<evidence type="ECO:0000256" key="3">
    <source>
        <dbReference type="SAM" id="SignalP"/>
    </source>
</evidence>
<keyword evidence="2" id="KW-1015">Disulfide bond</keyword>
<evidence type="ECO:0000313" key="4">
    <source>
        <dbReference type="EMBL" id="TVY16789.1"/>
    </source>
</evidence>
<feature type="chain" id="PRO_5035723065" evidence="3">
    <location>
        <begin position="19"/>
        <end position="230"/>
    </location>
</feature>
<accession>A0A8T9BE43</accession>
<dbReference type="EMBL" id="QGMF01000326">
    <property type="protein sequence ID" value="TVY16789.1"/>
    <property type="molecule type" value="Genomic_DNA"/>
</dbReference>
<dbReference type="SMART" id="SM01110">
    <property type="entry name" value="Cutinase"/>
    <property type="match status" value="1"/>
</dbReference>
<dbReference type="GO" id="GO:0052689">
    <property type="term" value="F:carboxylic ester hydrolase activity"/>
    <property type="evidence" value="ECO:0007669"/>
    <property type="project" value="UniProtKB-ARBA"/>
</dbReference>
<keyword evidence="5" id="KW-1185">Reference proteome</keyword>
<feature type="signal peptide" evidence="3">
    <location>
        <begin position="1"/>
        <end position="18"/>
    </location>
</feature>
<gene>
    <name evidence="4" type="primary">axe-2_0</name>
    <name evidence="4" type="ORF">LARI1_G006499</name>
</gene>
<evidence type="ECO:0000256" key="1">
    <source>
        <dbReference type="ARBA" id="ARBA00022801"/>
    </source>
</evidence>
<dbReference type="SUPFAM" id="SSF53474">
    <property type="entry name" value="alpha/beta-Hydrolases"/>
    <property type="match status" value="1"/>
</dbReference>
<dbReference type="InterPro" id="IPR029058">
    <property type="entry name" value="AB_hydrolase_fold"/>
</dbReference>
<reference evidence="4 5" key="1">
    <citation type="submission" date="2018-05" db="EMBL/GenBank/DDBJ databases">
        <title>Whole genome sequencing for identification of molecular markers to develop diagnostic detection tools for the regulated plant pathogen Lachnellula willkommii.</title>
        <authorList>
            <person name="Giroux E."/>
            <person name="Bilodeau G."/>
        </authorList>
    </citation>
    <scope>NUCLEOTIDE SEQUENCE [LARGE SCALE GENOMIC DNA]</scope>
    <source>
        <strain evidence="4 5">CBS 203.66</strain>
    </source>
</reference>
<keyword evidence="3" id="KW-0732">Signal</keyword>
<dbReference type="PANTHER" id="PTHR33630:SF9">
    <property type="entry name" value="CUTINASE 4"/>
    <property type="match status" value="1"/>
</dbReference>
<dbReference type="Pfam" id="PF01083">
    <property type="entry name" value="Cutinase"/>
    <property type="match status" value="1"/>
</dbReference>
<sequence length="230" mass="23630">MVLSIVTLAVSLVTLATAVPVDLLTRQTTCYSGVYIIGARGSEEAPGFGEVDSVVSGVLAAIPDSGSVAVDYPATVLDPLYPESVTDGVNAMITLIEDYIGNCSSGNIVLTGFSQGAEVVTDTLAGGVDKPDPLSAENVARISAVAVFGDPTFTHDQSFDAGTDTSTDGIFARETGSASLALLNTYASKIKSYCDTGDVFCASGDNDTAHSQEVPTWGTHAVIFITSLST</sequence>
<evidence type="ECO:0000256" key="2">
    <source>
        <dbReference type="ARBA" id="ARBA00023157"/>
    </source>
</evidence>